<evidence type="ECO:0000313" key="2">
    <source>
        <dbReference type="EMBL" id="CAF2814705.1"/>
    </source>
</evidence>
<feature type="region of interest" description="Disordered" evidence="1">
    <location>
        <begin position="84"/>
        <end position="108"/>
    </location>
</feature>
<protein>
    <submittedName>
        <fullName evidence="2">(salmon louse) hypothetical protein</fullName>
    </submittedName>
</protein>
<dbReference type="EMBL" id="HG994591">
    <property type="protein sequence ID" value="CAF2814705.1"/>
    <property type="molecule type" value="Genomic_DNA"/>
</dbReference>
<name>A0A7R8CGX9_LEPSM</name>
<gene>
    <name evidence="2" type="ORF">LSAA_3448</name>
</gene>
<accession>A0A7R8CGX9</accession>
<dbReference type="Proteomes" id="UP000675881">
    <property type="component" value="Chromosome 12"/>
</dbReference>
<evidence type="ECO:0000256" key="1">
    <source>
        <dbReference type="SAM" id="MobiDB-lite"/>
    </source>
</evidence>
<organism evidence="2 3">
    <name type="scientific">Lepeophtheirus salmonis</name>
    <name type="common">Salmon louse</name>
    <name type="synonym">Caligus salmonis</name>
    <dbReference type="NCBI Taxonomy" id="72036"/>
    <lineage>
        <taxon>Eukaryota</taxon>
        <taxon>Metazoa</taxon>
        <taxon>Ecdysozoa</taxon>
        <taxon>Arthropoda</taxon>
        <taxon>Crustacea</taxon>
        <taxon>Multicrustacea</taxon>
        <taxon>Hexanauplia</taxon>
        <taxon>Copepoda</taxon>
        <taxon>Siphonostomatoida</taxon>
        <taxon>Caligidae</taxon>
        <taxon>Lepeophtheirus</taxon>
    </lineage>
</organism>
<evidence type="ECO:0000313" key="3">
    <source>
        <dbReference type="Proteomes" id="UP000675881"/>
    </source>
</evidence>
<reference evidence="2" key="1">
    <citation type="submission" date="2021-02" db="EMBL/GenBank/DDBJ databases">
        <authorList>
            <person name="Bekaert M."/>
        </authorList>
    </citation>
    <scope>NUCLEOTIDE SEQUENCE</scope>
    <source>
        <strain evidence="2">IoA-00</strain>
    </source>
</reference>
<sequence>MVRQRIWKNLCKRKDTFKAENAQVCSMHFNYGSYKWGLEHELLNLTPRKNKNKCSTKSATSYSTIPKPEDQCDKKVLENLHESTSFQTPSSVDNQGEDQVDFVSPRSRREMRRQNKQMVTNLLIKEPKQKNKAIWIQTEYSLFLENTDNLKAELKKTKADLCKQKVRVNILTKKLE</sequence>
<keyword evidence="3" id="KW-1185">Reference proteome</keyword>
<proteinExistence type="predicted"/>
<dbReference type="AlphaFoldDB" id="A0A7R8CGX9"/>
<feature type="compositionally biased region" description="Polar residues" evidence="1">
    <location>
        <begin position="84"/>
        <end position="94"/>
    </location>
</feature>